<dbReference type="AlphaFoldDB" id="A0A2T4ABY8"/>
<evidence type="ECO:0000256" key="1">
    <source>
        <dbReference type="SAM" id="MobiDB-lite"/>
    </source>
</evidence>
<reference evidence="2 3" key="1">
    <citation type="submission" date="2016-07" db="EMBL/GenBank/DDBJ databases">
        <title>Multiple horizontal gene transfer events from other fungi enriched the ability of initially mycotrophic Trichoderma (Ascomycota) to feed on dead plant biomass.</title>
        <authorList>
            <consortium name="DOE Joint Genome Institute"/>
            <person name="Aerts A."/>
            <person name="Atanasova L."/>
            <person name="Chenthamara K."/>
            <person name="Zhang J."/>
            <person name="Grujic M."/>
            <person name="Henrissat B."/>
            <person name="Kuo A."/>
            <person name="Salamov A."/>
            <person name="Lipzen A."/>
            <person name="Labutti K."/>
            <person name="Barry K."/>
            <person name="Miao Y."/>
            <person name="Rahimi M.J."/>
            <person name="Shen Q."/>
            <person name="Grigoriev I.V."/>
            <person name="Kubicek C.P."/>
            <person name="Druzhinina I.S."/>
        </authorList>
    </citation>
    <scope>NUCLEOTIDE SEQUENCE [LARGE SCALE GENOMIC DNA]</scope>
    <source>
        <strain evidence="2 3">CBS 226.95</strain>
    </source>
</reference>
<keyword evidence="3" id="KW-1185">Reference proteome</keyword>
<evidence type="ECO:0000313" key="3">
    <source>
        <dbReference type="Proteomes" id="UP000241690"/>
    </source>
</evidence>
<dbReference type="RefSeq" id="XP_024774243.1">
    <property type="nucleotide sequence ID" value="XM_024920407.1"/>
</dbReference>
<proteinExistence type="predicted"/>
<sequence>MPGFVPRPAENEMTSGSEIYRPTSDDCLGQPQRWTADIRASRGEGDEEEEKIFKRGEEEQASAVMGSKVESAPSSISSTLLGDYEYSVPSSTVQYYQYEYNTYPTIIRSKCLGSVLGPCLEEPISTRPFSIPGRDGLAQQWRSAEARRLSVLEARVLQAGQLGRYQELLVPPRMNGRLWQAWDSLPTFWIWRASHASLDGLDSSTNGSHDISWLA</sequence>
<accession>A0A2T4ABY8</accession>
<evidence type="ECO:0000313" key="2">
    <source>
        <dbReference type="EMBL" id="PTB54566.1"/>
    </source>
</evidence>
<feature type="region of interest" description="Disordered" evidence="1">
    <location>
        <begin position="1"/>
        <end position="31"/>
    </location>
</feature>
<dbReference type="Proteomes" id="UP000241690">
    <property type="component" value="Unassembled WGS sequence"/>
</dbReference>
<gene>
    <name evidence="2" type="ORF">M431DRAFT_519875</name>
</gene>
<protein>
    <submittedName>
        <fullName evidence="2">Uncharacterized protein</fullName>
    </submittedName>
</protein>
<dbReference type="EMBL" id="KZ679680">
    <property type="protein sequence ID" value="PTB54566.1"/>
    <property type="molecule type" value="Genomic_DNA"/>
</dbReference>
<name>A0A2T4ABY8_TRIHA</name>
<organism evidence="2 3">
    <name type="scientific">Trichoderma harzianum CBS 226.95</name>
    <dbReference type="NCBI Taxonomy" id="983964"/>
    <lineage>
        <taxon>Eukaryota</taxon>
        <taxon>Fungi</taxon>
        <taxon>Dikarya</taxon>
        <taxon>Ascomycota</taxon>
        <taxon>Pezizomycotina</taxon>
        <taxon>Sordariomycetes</taxon>
        <taxon>Hypocreomycetidae</taxon>
        <taxon>Hypocreales</taxon>
        <taxon>Hypocreaceae</taxon>
        <taxon>Trichoderma</taxon>
    </lineage>
</organism>
<dbReference type="GeneID" id="36628976"/>